<dbReference type="PANTHER" id="PTHR11851">
    <property type="entry name" value="METALLOPROTEASE"/>
    <property type="match status" value="1"/>
</dbReference>
<feature type="domain" description="Peptidase M16 C-terminal" evidence="1">
    <location>
        <begin position="177"/>
        <end position="350"/>
    </location>
</feature>
<dbReference type="EMBL" id="AP024480">
    <property type="protein sequence ID" value="BCS81746.1"/>
    <property type="molecule type" value="Genomic_DNA"/>
</dbReference>
<evidence type="ECO:0000313" key="3">
    <source>
        <dbReference type="Proteomes" id="UP000663623"/>
    </source>
</evidence>
<dbReference type="PANTHER" id="PTHR11851:SF186">
    <property type="entry name" value="INACTIVE METALLOPROTEASE YMFF-RELATED"/>
    <property type="match status" value="1"/>
</dbReference>
<evidence type="ECO:0000259" key="1">
    <source>
        <dbReference type="Pfam" id="PF05193"/>
    </source>
</evidence>
<keyword evidence="3" id="KW-1185">Reference proteome</keyword>
<dbReference type="InterPro" id="IPR011249">
    <property type="entry name" value="Metalloenz_LuxS/M16"/>
</dbReference>
<sequence length="424" mass="49583">MQKKEKNNNFYMAFCDDRFKINRISVTFIDRLEREKNTLNALFPMVLIRGNNKYKDMKEINRFLDNMYGASLSIDVDKKGDLQAISFAISFLNDRFAGENLYTKALQFLYDIIYGPIKYGGGFEEEAILQEKNNLKQEIESRINDKVQYAIDRCIEIMFEGQNYALYEKGNVDDLQTITKEKLFSQYQEVITKKPMYVFVYGDYDEEWATSKALEIFGEEKRESIHNDFFVDIPFENTRYVTEEMEVNQGKIALGIRTNVDVTSEDYYKLLMLNGILGASPKSKLFENVREKASLCYYVFSRIDRFKSVMIISSGIEIENYEKALNMILQQIEDIKNGRIDDIEYESAINYYKTALMAIYDSPRDLLSFYLNQALVGQIIEPKEVFENLKNVNIEDIKKIANRFELDTVYFLKNRGVAKDGKDL</sequence>
<dbReference type="NCBIfam" id="NF047422">
    <property type="entry name" value="YfmF_fam"/>
    <property type="match status" value="1"/>
</dbReference>
<accession>A0ABM7NNQ0</accession>
<dbReference type="SUPFAM" id="SSF63411">
    <property type="entry name" value="LuxS/MPP-like metallohydrolase"/>
    <property type="match status" value="2"/>
</dbReference>
<proteinExistence type="predicted"/>
<dbReference type="Pfam" id="PF05193">
    <property type="entry name" value="Peptidase_M16_C"/>
    <property type="match status" value="1"/>
</dbReference>
<evidence type="ECO:0000313" key="2">
    <source>
        <dbReference type="EMBL" id="BCS81746.1"/>
    </source>
</evidence>
<gene>
    <name evidence="2" type="ORF">CaldiYA01_17060</name>
</gene>
<name>A0ABM7NNQ0_9FIRM</name>
<dbReference type="RefSeq" id="WP_207178792.1">
    <property type="nucleotide sequence ID" value="NZ_AP024480.1"/>
</dbReference>
<dbReference type="InterPro" id="IPR007863">
    <property type="entry name" value="Peptidase_M16_C"/>
</dbReference>
<reference evidence="2 3" key="1">
    <citation type="submission" date="2021-02" db="EMBL/GenBank/DDBJ databases">
        <title>Nitrogen-fixing ability and nitrogen fixation related genes of thermophilic fermentative bacteria in the genus Caldicellulosiruptor.</title>
        <authorList>
            <person name="Chen Y."/>
            <person name="Nishihara A."/>
            <person name="Haruta S."/>
        </authorList>
    </citation>
    <scope>NUCLEOTIDE SEQUENCE [LARGE SCALE GENOMIC DNA]</scope>
    <source>
        <strain evidence="2 3">YA01</strain>
    </source>
</reference>
<dbReference type="InterPro" id="IPR050361">
    <property type="entry name" value="MPP/UQCRC_Complex"/>
</dbReference>
<dbReference type="Gene3D" id="3.30.830.10">
    <property type="entry name" value="Metalloenzyme, LuxS/M16 peptidase-like"/>
    <property type="match status" value="2"/>
</dbReference>
<dbReference type="Proteomes" id="UP000663623">
    <property type="component" value="Chromosome"/>
</dbReference>
<protein>
    <submittedName>
        <fullName evidence="2">Peptidase M16</fullName>
    </submittedName>
</protein>
<organism evidence="2 3">
    <name type="scientific">Caldicellulosiruptor diazotrophicus</name>
    <dbReference type="NCBI Taxonomy" id="2806205"/>
    <lineage>
        <taxon>Bacteria</taxon>
        <taxon>Bacillati</taxon>
        <taxon>Bacillota</taxon>
        <taxon>Bacillota incertae sedis</taxon>
        <taxon>Caldicellulosiruptorales</taxon>
        <taxon>Caldicellulosiruptoraceae</taxon>
        <taxon>Caldicellulosiruptor</taxon>
    </lineage>
</organism>